<organism evidence="2 3">
    <name type="scientific">Colletotrichum chlorophyti</name>
    <dbReference type="NCBI Taxonomy" id="708187"/>
    <lineage>
        <taxon>Eukaryota</taxon>
        <taxon>Fungi</taxon>
        <taxon>Dikarya</taxon>
        <taxon>Ascomycota</taxon>
        <taxon>Pezizomycotina</taxon>
        <taxon>Sordariomycetes</taxon>
        <taxon>Hypocreomycetidae</taxon>
        <taxon>Glomerellales</taxon>
        <taxon>Glomerellaceae</taxon>
        <taxon>Colletotrichum</taxon>
    </lineage>
</organism>
<evidence type="ECO:0000313" key="3">
    <source>
        <dbReference type="Proteomes" id="UP000186583"/>
    </source>
</evidence>
<proteinExistence type="predicted"/>
<sequence length="498" mass="55649">MGSLEFPPVVRLGPLDQIAPRIYVRSVFVFSLEPTASNSSSICNHLQHRFQAALLRWPFLAGQIRPAARHGKKNYLELAYDVDEILLNVAKRPDIFRYTTSATLGGYTYQELKQSGMPPSIMDKDILSLSPNHPQPGESCPPVTLKVTELRDGGLFACFSTHHAIFDGGFIKAFLEYVGNQMTPPSQPFLPFLMEANNRPSMSPYLNTNIENAIFPEYDFTAKTDLIPTMRSLTMNDFHASRLTNKPRAVCFLFQFKNSTLKNLHGRALGYVGIKYGKNAFVSKIDVLSGLVWVHTTRARLPHLSPADRTSFTTAADARTRLDPKYPSDAWGNIYTQTTAGTTVNDLLWLWNTPEETSSLDPFPCICEAAWLIRQAVEKVNRPEYIPQRIALAASLEDPTKEGTAFRKALQPDHAGLGCSVWAHMGADVDFGIPGTGGKAVYIRKTWSANDGSMNIMQRRGVTKGDAPWEVLLALREDDMQRICEREELGRWATSWCA</sequence>
<accession>A0A1Q8S6I2</accession>
<dbReference type="Proteomes" id="UP000186583">
    <property type="component" value="Unassembled WGS sequence"/>
</dbReference>
<name>A0A1Q8S6I2_9PEZI</name>
<dbReference type="OrthoDB" id="1862401at2759"/>
<evidence type="ECO:0000256" key="1">
    <source>
        <dbReference type="ARBA" id="ARBA00022679"/>
    </source>
</evidence>
<protein>
    <submittedName>
        <fullName evidence="2">BAHD acyltransferase DCR</fullName>
    </submittedName>
</protein>
<dbReference type="PANTHER" id="PTHR31642:SF310">
    <property type="entry name" value="FATTY ALCOHOL:CAFFEOYL-COA ACYLTRANSFERASE"/>
    <property type="match status" value="1"/>
</dbReference>
<dbReference type="GO" id="GO:0016747">
    <property type="term" value="F:acyltransferase activity, transferring groups other than amino-acyl groups"/>
    <property type="evidence" value="ECO:0007669"/>
    <property type="project" value="TreeGrafter"/>
</dbReference>
<keyword evidence="2" id="KW-0012">Acyltransferase</keyword>
<dbReference type="InterPro" id="IPR023213">
    <property type="entry name" value="CAT-like_dom_sf"/>
</dbReference>
<reference evidence="2 3" key="1">
    <citation type="submission" date="2016-11" db="EMBL/GenBank/DDBJ databases">
        <title>Draft Genome Assembly of Colletotrichum chlorophyti a pathogen of herbaceous plants.</title>
        <authorList>
            <person name="Gan P."/>
            <person name="Narusaka M."/>
            <person name="Tsushima A."/>
            <person name="Narusaka Y."/>
            <person name="Takano Y."/>
            <person name="Shirasu K."/>
        </authorList>
    </citation>
    <scope>NUCLEOTIDE SEQUENCE [LARGE SCALE GENOMIC DNA]</scope>
    <source>
        <strain evidence="2 3">NTL11</strain>
    </source>
</reference>
<keyword evidence="1 2" id="KW-0808">Transferase</keyword>
<dbReference type="InterPro" id="IPR050317">
    <property type="entry name" value="Plant_Fungal_Acyltransferase"/>
</dbReference>
<dbReference type="Gene3D" id="3.30.559.10">
    <property type="entry name" value="Chloramphenicol acetyltransferase-like domain"/>
    <property type="match status" value="2"/>
</dbReference>
<gene>
    <name evidence="2" type="ORF">CCHL11_02098</name>
</gene>
<dbReference type="AlphaFoldDB" id="A0A1Q8S6I2"/>
<dbReference type="EMBL" id="MPGH01000011">
    <property type="protein sequence ID" value="OLN97049.1"/>
    <property type="molecule type" value="Genomic_DNA"/>
</dbReference>
<dbReference type="STRING" id="708187.A0A1Q8S6I2"/>
<keyword evidence="3" id="KW-1185">Reference proteome</keyword>
<evidence type="ECO:0000313" key="2">
    <source>
        <dbReference type="EMBL" id="OLN97049.1"/>
    </source>
</evidence>
<dbReference type="Pfam" id="PF02458">
    <property type="entry name" value="Transferase"/>
    <property type="match status" value="1"/>
</dbReference>
<dbReference type="PANTHER" id="PTHR31642">
    <property type="entry name" value="TRICHOTHECENE 3-O-ACETYLTRANSFERASE"/>
    <property type="match status" value="1"/>
</dbReference>
<comment type="caution">
    <text evidence="2">The sequence shown here is derived from an EMBL/GenBank/DDBJ whole genome shotgun (WGS) entry which is preliminary data.</text>
</comment>